<dbReference type="EMBL" id="VSSQ01034166">
    <property type="protein sequence ID" value="MPM86017.1"/>
    <property type="molecule type" value="Genomic_DNA"/>
</dbReference>
<sequence length="159" mass="18382">MIFLQFAPVGTRAHIISFRPGTRYQLYQIVVSHFILGKHHQVIATLVGFSFLFIHRAACHIHFTAYNRFEDTAFSLFQFRFTFSNPFLSIGTIFLFLQQCQLFFQVFDFTINGTILLVHVITELLNGKHASMISHRYSLHTVGNRLVNQRTDTGLAIEK</sequence>
<organism evidence="1">
    <name type="scientific">bioreactor metagenome</name>
    <dbReference type="NCBI Taxonomy" id="1076179"/>
    <lineage>
        <taxon>unclassified sequences</taxon>
        <taxon>metagenomes</taxon>
        <taxon>ecological metagenomes</taxon>
    </lineage>
</organism>
<protein>
    <submittedName>
        <fullName evidence="1">Uncharacterized protein</fullName>
    </submittedName>
</protein>
<accession>A0A645DA03</accession>
<comment type="caution">
    <text evidence="1">The sequence shown here is derived from an EMBL/GenBank/DDBJ whole genome shotgun (WGS) entry which is preliminary data.</text>
</comment>
<name>A0A645DA03_9ZZZZ</name>
<proteinExistence type="predicted"/>
<reference evidence="1" key="1">
    <citation type="submission" date="2019-08" db="EMBL/GenBank/DDBJ databases">
        <authorList>
            <person name="Kucharzyk K."/>
            <person name="Murdoch R.W."/>
            <person name="Higgins S."/>
            <person name="Loffler F."/>
        </authorList>
    </citation>
    <scope>NUCLEOTIDE SEQUENCE</scope>
</reference>
<dbReference type="AlphaFoldDB" id="A0A645DA03"/>
<gene>
    <name evidence="1" type="ORF">SDC9_133100</name>
</gene>
<evidence type="ECO:0000313" key="1">
    <source>
        <dbReference type="EMBL" id="MPM86017.1"/>
    </source>
</evidence>